<evidence type="ECO:0000313" key="3">
    <source>
        <dbReference type="Proteomes" id="UP000243255"/>
    </source>
</evidence>
<accession>A0A1M5K7D2</accession>
<feature type="transmembrane region" description="Helical" evidence="1">
    <location>
        <begin position="97"/>
        <end position="114"/>
    </location>
</feature>
<protein>
    <submittedName>
        <fullName evidence="2">Uncharacterized protein</fullName>
    </submittedName>
</protein>
<dbReference type="Proteomes" id="UP000243255">
    <property type="component" value="Unassembled WGS sequence"/>
</dbReference>
<keyword evidence="1" id="KW-1133">Transmembrane helix</keyword>
<keyword evidence="1" id="KW-0812">Transmembrane</keyword>
<dbReference type="EMBL" id="FQWX01000002">
    <property type="protein sequence ID" value="SHG48732.1"/>
    <property type="molecule type" value="Genomic_DNA"/>
</dbReference>
<sequence>MHIKLSYKFIDKLFNKEWSVFKIILKHDELLTYIVVLICTLWIIISIIAYLKFKNFQTSGFQEDDEIQIRNYTTDTGLGFFMTFVLPLVLDDLGEPREFIAFIVMILLVIILMLRTNLYYQNPVLIILGYTTFIFEIKNPQDRRMKDKDCIGITKGKINGEGIIKYQYIADDVFVVYDKNRG</sequence>
<proteinExistence type="predicted"/>
<keyword evidence="1" id="KW-0472">Membrane</keyword>
<reference evidence="3" key="1">
    <citation type="submission" date="2016-11" db="EMBL/GenBank/DDBJ databases">
        <authorList>
            <person name="Varghese N."/>
            <person name="Submissions S."/>
        </authorList>
    </citation>
    <scope>NUCLEOTIDE SEQUENCE [LARGE SCALE GENOMIC DNA]</scope>
    <source>
        <strain evidence="3">DSM 2635</strain>
    </source>
</reference>
<gene>
    <name evidence="2" type="ORF">SAMN04488530_102157</name>
</gene>
<dbReference type="STRING" id="1121321.SAMN04488530_102157"/>
<evidence type="ECO:0000256" key="1">
    <source>
        <dbReference type="SAM" id="Phobius"/>
    </source>
</evidence>
<name>A0A1M5K7D2_9FIRM</name>
<keyword evidence="3" id="KW-1185">Reference proteome</keyword>
<evidence type="ECO:0000313" key="2">
    <source>
        <dbReference type="EMBL" id="SHG48732.1"/>
    </source>
</evidence>
<feature type="transmembrane region" description="Helical" evidence="1">
    <location>
        <begin position="30"/>
        <end position="51"/>
    </location>
</feature>
<dbReference type="AlphaFoldDB" id="A0A1M5K7D2"/>
<dbReference type="OrthoDB" id="2067180at2"/>
<organism evidence="2 3">
    <name type="scientific">Asaccharospora irregularis DSM 2635</name>
    <dbReference type="NCBI Taxonomy" id="1121321"/>
    <lineage>
        <taxon>Bacteria</taxon>
        <taxon>Bacillati</taxon>
        <taxon>Bacillota</taxon>
        <taxon>Clostridia</taxon>
        <taxon>Peptostreptococcales</taxon>
        <taxon>Peptostreptococcaceae</taxon>
        <taxon>Asaccharospora</taxon>
    </lineage>
</organism>
<dbReference type="RefSeq" id="WP_084120095.1">
    <property type="nucleotide sequence ID" value="NZ_BAABCH010000028.1"/>
</dbReference>